<organism evidence="5 6">
    <name type="scientific">Dysosmobacter acutus</name>
    <dbReference type="NCBI Taxonomy" id="2841504"/>
    <lineage>
        <taxon>Bacteria</taxon>
        <taxon>Bacillati</taxon>
        <taxon>Bacillota</taxon>
        <taxon>Clostridia</taxon>
        <taxon>Eubacteriales</taxon>
        <taxon>Oscillospiraceae</taxon>
        <taxon>Dysosmobacter</taxon>
    </lineage>
</organism>
<evidence type="ECO:0000256" key="1">
    <source>
        <dbReference type="ARBA" id="ARBA00023015"/>
    </source>
</evidence>
<keyword evidence="1" id="KW-0805">Transcription regulation</keyword>
<comment type="caution">
    <text evidence="5">The sequence shown here is derived from an EMBL/GenBank/DDBJ whole genome shotgun (WGS) entry which is preliminary data.</text>
</comment>
<evidence type="ECO:0000259" key="4">
    <source>
        <dbReference type="PROSITE" id="PS50949"/>
    </source>
</evidence>
<dbReference type="EMBL" id="JAHLQN010000001">
    <property type="protein sequence ID" value="MBU5625553.1"/>
    <property type="molecule type" value="Genomic_DNA"/>
</dbReference>
<reference evidence="5 6" key="1">
    <citation type="submission" date="2021-06" db="EMBL/GenBank/DDBJ databases">
        <authorList>
            <person name="Sun Q."/>
            <person name="Li D."/>
        </authorList>
    </citation>
    <scope>NUCLEOTIDE SEQUENCE [LARGE SCALE GENOMIC DNA]</scope>
    <source>
        <strain evidence="5 6">MSJ-2</strain>
    </source>
</reference>
<keyword evidence="3" id="KW-0804">Transcription</keyword>
<protein>
    <submittedName>
        <fullName evidence="5">GntR family transcriptional regulator</fullName>
    </submittedName>
</protein>
<evidence type="ECO:0000256" key="2">
    <source>
        <dbReference type="ARBA" id="ARBA00023125"/>
    </source>
</evidence>
<evidence type="ECO:0000256" key="3">
    <source>
        <dbReference type="ARBA" id="ARBA00023163"/>
    </source>
</evidence>
<gene>
    <name evidence="5" type="ORF">KQI82_01225</name>
</gene>
<evidence type="ECO:0000313" key="6">
    <source>
        <dbReference type="Proteomes" id="UP000787672"/>
    </source>
</evidence>
<keyword evidence="2" id="KW-0238">DNA-binding</keyword>
<dbReference type="Proteomes" id="UP000787672">
    <property type="component" value="Unassembled WGS sequence"/>
</dbReference>
<dbReference type="SMART" id="SM00866">
    <property type="entry name" value="UTRA"/>
    <property type="match status" value="1"/>
</dbReference>
<dbReference type="PANTHER" id="PTHR44846:SF1">
    <property type="entry name" value="MANNOSYL-D-GLYCERATE TRANSPORT_METABOLISM SYSTEM REPRESSOR MNGR-RELATED"/>
    <property type="match status" value="1"/>
</dbReference>
<dbReference type="CDD" id="cd07377">
    <property type="entry name" value="WHTH_GntR"/>
    <property type="match status" value="1"/>
</dbReference>
<accession>A0ABS6F5I2</accession>
<dbReference type="RefSeq" id="WP_216557560.1">
    <property type="nucleotide sequence ID" value="NZ_JAHLQN010000001.1"/>
</dbReference>
<sequence>MLQPVIKKALSDNAKESLRQSIFDMDLSGGGKLPPEQDLARRLNVSRGTIRTALQDLEQEGLVLRIHGKGTFINPEALRIRANIGGMTEFSSVIQQNGYDPGMKLLSVRQEAASESIVKHLHLSVGALLIRVEKLYFADKLPVILSIAWVPASLFPQLPSEEDWASHNNFGLLYLQAEKVITHDIVDISSVSREEMESQLCHKSAMACRSMLCLEACAFDQDNIPAIFGKAFYDTSRIRFQLFRSQEANL</sequence>
<dbReference type="Pfam" id="PF00392">
    <property type="entry name" value="GntR"/>
    <property type="match status" value="1"/>
</dbReference>
<name>A0ABS6F5I2_9FIRM</name>
<keyword evidence="6" id="KW-1185">Reference proteome</keyword>
<dbReference type="SMART" id="SM00345">
    <property type="entry name" value="HTH_GNTR"/>
    <property type="match status" value="1"/>
</dbReference>
<feature type="domain" description="HTH gntR-type" evidence="4">
    <location>
        <begin position="8"/>
        <end position="76"/>
    </location>
</feature>
<proteinExistence type="predicted"/>
<dbReference type="Pfam" id="PF07702">
    <property type="entry name" value="UTRA"/>
    <property type="match status" value="1"/>
</dbReference>
<dbReference type="PANTHER" id="PTHR44846">
    <property type="entry name" value="MANNOSYL-D-GLYCERATE TRANSPORT/METABOLISM SYSTEM REPRESSOR MNGR-RELATED"/>
    <property type="match status" value="1"/>
</dbReference>
<dbReference type="InterPro" id="IPR050679">
    <property type="entry name" value="Bact_HTH_transcr_reg"/>
</dbReference>
<dbReference type="PROSITE" id="PS50949">
    <property type="entry name" value="HTH_GNTR"/>
    <property type="match status" value="1"/>
</dbReference>
<dbReference type="InterPro" id="IPR011663">
    <property type="entry name" value="UTRA"/>
</dbReference>
<dbReference type="InterPro" id="IPR000524">
    <property type="entry name" value="Tscrpt_reg_HTH_GntR"/>
</dbReference>
<evidence type="ECO:0000313" key="5">
    <source>
        <dbReference type="EMBL" id="MBU5625553.1"/>
    </source>
</evidence>